<proteinExistence type="predicted"/>
<reference evidence="1" key="1">
    <citation type="journal article" date="2014" name="Front. Microbiol.">
        <title>High frequency of phylogenetically diverse reductive dehalogenase-homologous genes in deep subseafloor sedimentary metagenomes.</title>
        <authorList>
            <person name="Kawai M."/>
            <person name="Futagami T."/>
            <person name="Toyoda A."/>
            <person name="Takaki Y."/>
            <person name="Nishi S."/>
            <person name="Hori S."/>
            <person name="Arai W."/>
            <person name="Tsubouchi T."/>
            <person name="Morono Y."/>
            <person name="Uchiyama I."/>
            <person name="Ito T."/>
            <person name="Fujiyama A."/>
            <person name="Inagaki F."/>
            <person name="Takami H."/>
        </authorList>
    </citation>
    <scope>NUCLEOTIDE SEQUENCE</scope>
    <source>
        <strain evidence="1">Expedition CK06-06</strain>
    </source>
</reference>
<name>X0XYA6_9ZZZZ</name>
<dbReference type="AlphaFoldDB" id="X0XYA6"/>
<protein>
    <submittedName>
        <fullName evidence="1">Uncharacterized protein</fullName>
    </submittedName>
</protein>
<dbReference type="EMBL" id="BARS01043732">
    <property type="protein sequence ID" value="GAG41543.1"/>
    <property type="molecule type" value="Genomic_DNA"/>
</dbReference>
<feature type="non-terminal residue" evidence="1">
    <location>
        <position position="1"/>
    </location>
</feature>
<accession>X0XYA6</accession>
<comment type="caution">
    <text evidence="1">The sequence shown here is derived from an EMBL/GenBank/DDBJ whole genome shotgun (WGS) entry which is preliminary data.</text>
</comment>
<sequence length="171" mass="20146">ENKSINLLPRCYTKRNRTYNEAALVHINTRNMTNAIIKGLNIHVTQVKRKRIKNLKRLKKFINNFDLSQPVFKETLDEFSKCIGYKIKFPLMCLEKDKIHKKIGHLNFGTKKLPFCNIKYIPEQQDIHLEDLQERMKGLFCVLDMEKFLKILNAFAILFDNTFSAQPITKS</sequence>
<gene>
    <name evidence="1" type="ORF">S01H1_66157</name>
</gene>
<evidence type="ECO:0000313" key="1">
    <source>
        <dbReference type="EMBL" id="GAG41543.1"/>
    </source>
</evidence>
<organism evidence="1">
    <name type="scientific">marine sediment metagenome</name>
    <dbReference type="NCBI Taxonomy" id="412755"/>
    <lineage>
        <taxon>unclassified sequences</taxon>
        <taxon>metagenomes</taxon>
        <taxon>ecological metagenomes</taxon>
    </lineage>
</organism>